<name>A0A2P9A9M9_9HYPH</name>
<dbReference type="EC" id="2.7.1.107" evidence="3 24"/>
<evidence type="ECO:0000256" key="17">
    <source>
        <dbReference type="ARBA" id="ARBA00023136"/>
    </source>
</evidence>
<keyword evidence="18" id="KW-0594">Phospholipid biosynthesis</keyword>
<feature type="binding site" evidence="23">
    <location>
        <position position="96"/>
    </location>
    <ligand>
        <name>a divalent metal cation</name>
        <dbReference type="ChEBI" id="CHEBI:60240"/>
    </ligand>
</feature>
<dbReference type="GO" id="GO:0046872">
    <property type="term" value="F:metal ion binding"/>
    <property type="evidence" value="ECO:0007669"/>
    <property type="project" value="UniProtKB-KW"/>
</dbReference>
<feature type="binding site" evidence="21">
    <location>
        <position position="29"/>
    </location>
    <ligand>
        <name>substrate</name>
    </ligand>
</feature>
<keyword evidence="26" id="KW-1185">Reference proteome</keyword>
<dbReference type="Proteomes" id="UP000245698">
    <property type="component" value="Unassembled WGS sequence"/>
</dbReference>
<dbReference type="EMBL" id="FUIG01000002">
    <property type="protein sequence ID" value="SJM27822.1"/>
    <property type="molecule type" value="Genomic_DNA"/>
</dbReference>
<keyword evidence="7 24" id="KW-0997">Cell inner membrane</keyword>
<evidence type="ECO:0000256" key="6">
    <source>
        <dbReference type="ARBA" id="ARBA00022516"/>
    </source>
</evidence>
<keyword evidence="5" id="KW-1003">Cell membrane</keyword>
<feature type="binding site" evidence="22">
    <location>
        <begin position="114"/>
        <end position="115"/>
    </location>
    <ligand>
        <name>ATP</name>
        <dbReference type="ChEBI" id="CHEBI:30616"/>
    </ligand>
</feature>
<feature type="binding site" evidence="21">
    <location>
        <position position="89"/>
    </location>
    <ligand>
        <name>substrate</name>
    </ligand>
</feature>
<keyword evidence="10 23" id="KW-0479">Metal-binding</keyword>
<gene>
    <name evidence="25" type="ORF">BQ8482_100018</name>
</gene>
<feature type="transmembrane region" description="Helical" evidence="24">
    <location>
        <begin position="75"/>
        <end position="95"/>
    </location>
</feature>
<sequence>MILQRSPYSLDPAIALSPPGGSERFGMQRLIDAFFNSVRAFRKLASSEKAFQQELMLLVLALPLGWFVSVSWRGYALLIGAVLLLIMVEVLNTGIEAACDAFSREFNVDIQLAKDCGSLAVLISVVIVAGVWGIAIIERIMGLPI</sequence>
<keyword evidence="16 24" id="KW-0443">Lipid metabolism</keyword>
<dbReference type="PANTHER" id="PTHR34299:SF1">
    <property type="entry name" value="DIACYLGLYCEROL KINASE"/>
    <property type="match status" value="1"/>
</dbReference>
<evidence type="ECO:0000256" key="12">
    <source>
        <dbReference type="ARBA" id="ARBA00022777"/>
    </source>
</evidence>
<dbReference type="InterPro" id="IPR033718">
    <property type="entry name" value="DAGK_prok"/>
</dbReference>
<evidence type="ECO:0000256" key="5">
    <source>
        <dbReference type="ARBA" id="ARBA00022475"/>
    </source>
</evidence>
<keyword evidence="6" id="KW-0444">Lipid biosynthesis</keyword>
<comment type="similarity">
    <text evidence="2 24">Belongs to the bacterial diacylglycerol kinase family.</text>
</comment>
<keyword evidence="12 24" id="KW-0418">Kinase</keyword>
<feature type="binding site" evidence="22">
    <location>
        <position position="96"/>
    </location>
    <ligand>
        <name>ATP</name>
        <dbReference type="ChEBI" id="CHEBI:30616"/>
    </ligand>
</feature>
<dbReference type="PANTHER" id="PTHR34299">
    <property type="entry name" value="DIACYLGLYCEROL KINASE"/>
    <property type="match status" value="1"/>
</dbReference>
<evidence type="ECO:0000256" key="11">
    <source>
        <dbReference type="ARBA" id="ARBA00022741"/>
    </source>
</evidence>
<dbReference type="GO" id="GO:0006654">
    <property type="term" value="P:phosphatidic acid biosynthetic process"/>
    <property type="evidence" value="ECO:0007669"/>
    <property type="project" value="InterPro"/>
</dbReference>
<dbReference type="GO" id="GO:0004143">
    <property type="term" value="F:ATP-dependent diacylglycerol kinase activity"/>
    <property type="evidence" value="ECO:0007669"/>
    <property type="project" value="UniProtKB-EC"/>
</dbReference>
<comment type="catalytic activity">
    <reaction evidence="24">
        <text>a 1,2-diacyl-sn-glycerol + ATP = a 1,2-diacyl-sn-glycero-3-phosphate + ADP + H(+)</text>
        <dbReference type="Rhea" id="RHEA:10272"/>
        <dbReference type="ChEBI" id="CHEBI:15378"/>
        <dbReference type="ChEBI" id="CHEBI:17815"/>
        <dbReference type="ChEBI" id="CHEBI:30616"/>
        <dbReference type="ChEBI" id="CHEBI:58608"/>
        <dbReference type="ChEBI" id="CHEBI:456216"/>
        <dbReference type="EC" id="2.7.1.107"/>
    </reaction>
</comment>
<keyword evidence="8 24" id="KW-0808">Transferase</keyword>
<keyword evidence="9 24" id="KW-0812">Transmembrane</keyword>
<evidence type="ECO:0000256" key="9">
    <source>
        <dbReference type="ARBA" id="ARBA00022692"/>
    </source>
</evidence>
<dbReference type="InterPro" id="IPR000829">
    <property type="entry name" value="DAGK"/>
</dbReference>
<accession>A0A2P9A9M9</accession>
<evidence type="ECO:0000256" key="8">
    <source>
        <dbReference type="ARBA" id="ARBA00022679"/>
    </source>
</evidence>
<evidence type="ECO:0000256" key="24">
    <source>
        <dbReference type="RuleBase" id="RU363065"/>
    </source>
</evidence>
<feature type="transmembrane region" description="Helical" evidence="24">
    <location>
        <begin position="51"/>
        <end position="69"/>
    </location>
</feature>
<evidence type="ECO:0000256" key="1">
    <source>
        <dbReference type="ARBA" id="ARBA00004429"/>
    </source>
</evidence>
<evidence type="ECO:0000256" key="2">
    <source>
        <dbReference type="ARBA" id="ARBA00005967"/>
    </source>
</evidence>
<feature type="binding site" evidence="22">
    <location>
        <position position="48"/>
    </location>
    <ligand>
        <name>ATP</name>
        <dbReference type="ChEBI" id="CHEBI:30616"/>
    </ligand>
</feature>
<comment type="cofactor">
    <cofactor evidence="23">
        <name>Mg(2+)</name>
        <dbReference type="ChEBI" id="CHEBI:18420"/>
    </cofactor>
    <text evidence="23">Mn(2+), Zn(2+), Cd(2+) and Co(2+) support activity to lesser extents.</text>
</comment>
<evidence type="ECO:0000256" key="16">
    <source>
        <dbReference type="ARBA" id="ARBA00023098"/>
    </source>
</evidence>
<feature type="binding site" evidence="21">
    <location>
        <position position="118"/>
    </location>
    <ligand>
        <name>substrate</name>
    </ligand>
</feature>
<evidence type="ECO:0000256" key="3">
    <source>
        <dbReference type="ARBA" id="ARBA00012133"/>
    </source>
</evidence>
<keyword evidence="19 24" id="KW-1208">Phospholipid metabolism</keyword>
<feature type="active site" description="Proton acceptor" evidence="20">
    <location>
        <position position="89"/>
    </location>
</feature>
<keyword evidence="13 22" id="KW-0067">ATP-binding</keyword>
<evidence type="ECO:0000313" key="26">
    <source>
        <dbReference type="Proteomes" id="UP000245698"/>
    </source>
</evidence>
<evidence type="ECO:0000256" key="19">
    <source>
        <dbReference type="ARBA" id="ARBA00023264"/>
    </source>
</evidence>
<evidence type="ECO:0000256" key="18">
    <source>
        <dbReference type="ARBA" id="ARBA00023209"/>
    </source>
</evidence>
<proteinExistence type="inferred from homology"/>
<dbReference type="Pfam" id="PF01219">
    <property type="entry name" value="DAGK_prokar"/>
    <property type="match status" value="1"/>
</dbReference>
<evidence type="ECO:0000313" key="25">
    <source>
        <dbReference type="EMBL" id="SJM27822.1"/>
    </source>
</evidence>
<organism evidence="25 26">
    <name type="scientific">Mesorhizobium delmotii</name>
    <dbReference type="NCBI Taxonomy" id="1631247"/>
    <lineage>
        <taxon>Bacteria</taxon>
        <taxon>Pseudomonadati</taxon>
        <taxon>Pseudomonadota</taxon>
        <taxon>Alphaproteobacteria</taxon>
        <taxon>Hyphomicrobiales</taxon>
        <taxon>Phyllobacteriaceae</taxon>
        <taxon>Mesorhizobium</taxon>
    </lineage>
</organism>
<evidence type="ECO:0000256" key="13">
    <source>
        <dbReference type="ARBA" id="ARBA00022840"/>
    </source>
</evidence>
<dbReference type="CDD" id="cd14264">
    <property type="entry name" value="DAGK_IM"/>
    <property type="match status" value="1"/>
</dbReference>
<dbReference type="AlphaFoldDB" id="A0A2P9A9M9"/>
<evidence type="ECO:0000256" key="4">
    <source>
        <dbReference type="ARBA" id="ARBA00017575"/>
    </source>
</evidence>
<evidence type="ECO:0000256" key="7">
    <source>
        <dbReference type="ARBA" id="ARBA00022519"/>
    </source>
</evidence>
<feature type="transmembrane region" description="Helical" evidence="24">
    <location>
        <begin position="116"/>
        <end position="137"/>
    </location>
</feature>
<keyword evidence="15 24" id="KW-1133">Transmembrane helix</keyword>
<evidence type="ECO:0000256" key="20">
    <source>
        <dbReference type="PIRSR" id="PIRSR600829-1"/>
    </source>
</evidence>
<comment type="function">
    <text evidence="24">Catalyzes the ATP-dependent phosphorylation of sn-l,2-diacylglycerol (DAG) to phosphatidic acid. Involved in the recycling of diacylglycerol produced as a by-product during membrane-derived oligosaccharide (MDO) biosynthesis.</text>
</comment>
<evidence type="ECO:0000256" key="22">
    <source>
        <dbReference type="PIRSR" id="PIRSR600829-3"/>
    </source>
</evidence>
<feature type="binding site" evidence="22">
    <location>
        <position position="29"/>
    </location>
    <ligand>
        <name>ATP</name>
        <dbReference type="ChEBI" id="CHEBI:30616"/>
    </ligand>
</feature>
<dbReference type="Gene3D" id="1.10.287.3610">
    <property type="match status" value="1"/>
</dbReference>
<keyword evidence="11 22" id="KW-0547">Nucleotide-binding</keyword>
<dbReference type="GO" id="GO:0005886">
    <property type="term" value="C:plasma membrane"/>
    <property type="evidence" value="ECO:0007669"/>
    <property type="project" value="UniProtKB-SubCell"/>
</dbReference>
<evidence type="ECO:0000256" key="15">
    <source>
        <dbReference type="ARBA" id="ARBA00022989"/>
    </source>
</evidence>
<evidence type="ECO:0000256" key="23">
    <source>
        <dbReference type="PIRSR" id="PIRSR600829-4"/>
    </source>
</evidence>
<dbReference type="InterPro" id="IPR036945">
    <property type="entry name" value="DAGK_sf"/>
</dbReference>
<comment type="subcellular location">
    <subcellularLocation>
        <location evidence="1 24">Cell inner membrane</location>
        <topology evidence="1 24">Multi-pass membrane protein</topology>
    </subcellularLocation>
</comment>
<evidence type="ECO:0000256" key="21">
    <source>
        <dbReference type="PIRSR" id="PIRSR600829-2"/>
    </source>
</evidence>
<keyword evidence="14 23" id="KW-0460">Magnesium</keyword>
<evidence type="ECO:0000256" key="14">
    <source>
        <dbReference type="ARBA" id="ARBA00022842"/>
    </source>
</evidence>
<dbReference type="GO" id="GO:0005524">
    <property type="term" value="F:ATP binding"/>
    <property type="evidence" value="ECO:0007669"/>
    <property type="project" value="UniProtKB-KW"/>
</dbReference>
<feature type="binding site" evidence="21">
    <location>
        <begin position="50"/>
        <end position="54"/>
    </location>
    <ligand>
        <name>substrate</name>
    </ligand>
</feature>
<evidence type="ECO:0000256" key="10">
    <source>
        <dbReference type="ARBA" id="ARBA00022723"/>
    </source>
</evidence>
<keyword evidence="17 24" id="KW-0472">Membrane</keyword>
<feature type="binding site" evidence="23">
    <location>
        <position position="48"/>
    </location>
    <ligand>
        <name>a divalent metal cation</name>
        <dbReference type="ChEBI" id="CHEBI:60240"/>
    </ligand>
</feature>
<reference evidence="26" key="1">
    <citation type="submission" date="2016-12" db="EMBL/GenBank/DDBJ databases">
        <authorList>
            <person name="Brunel B."/>
        </authorList>
    </citation>
    <scope>NUCLEOTIDE SEQUENCE [LARGE SCALE GENOMIC DNA]</scope>
</reference>
<protein>
    <recommendedName>
        <fullName evidence="4 24">Diacylglycerol kinase</fullName>
        <ecNumber evidence="3 24">2.7.1.107</ecNumber>
    </recommendedName>
</protein>